<dbReference type="Pfam" id="PF12840">
    <property type="entry name" value="HTH_20"/>
    <property type="match status" value="1"/>
</dbReference>
<evidence type="ECO:0000256" key="1">
    <source>
        <dbReference type="ARBA" id="ARBA00023015"/>
    </source>
</evidence>
<dbReference type="SMART" id="SM00418">
    <property type="entry name" value="HTH_ARSR"/>
    <property type="match status" value="1"/>
</dbReference>
<evidence type="ECO:0000256" key="2">
    <source>
        <dbReference type="ARBA" id="ARBA00023125"/>
    </source>
</evidence>
<dbReference type="EMBL" id="PSNX01000008">
    <property type="protein sequence ID" value="PPE66338.1"/>
    <property type="molecule type" value="Genomic_DNA"/>
</dbReference>
<protein>
    <submittedName>
        <fullName evidence="5">Transcriptional regulator</fullName>
    </submittedName>
</protein>
<accession>A0A2S5SUC1</accession>
<dbReference type="InterPro" id="IPR051011">
    <property type="entry name" value="Metal_resp_trans_reg"/>
</dbReference>
<evidence type="ECO:0000259" key="4">
    <source>
        <dbReference type="PROSITE" id="PS50987"/>
    </source>
</evidence>
<keyword evidence="3" id="KW-0804">Transcription</keyword>
<gene>
    <name evidence="5" type="ORF">C1704_10210</name>
</gene>
<dbReference type="InterPro" id="IPR036388">
    <property type="entry name" value="WH-like_DNA-bd_sf"/>
</dbReference>
<dbReference type="RefSeq" id="WP_104302621.1">
    <property type="nucleotide sequence ID" value="NZ_PSNX01000008.1"/>
</dbReference>
<dbReference type="Gene3D" id="1.10.10.10">
    <property type="entry name" value="Winged helix-like DNA-binding domain superfamily/Winged helix DNA-binding domain"/>
    <property type="match status" value="1"/>
</dbReference>
<dbReference type="Proteomes" id="UP000238605">
    <property type="component" value="Unassembled WGS sequence"/>
</dbReference>
<organism evidence="5 6">
    <name type="scientific">Caldimonas caldifontis</name>
    <dbReference type="NCBI Taxonomy" id="1452508"/>
    <lineage>
        <taxon>Bacteria</taxon>
        <taxon>Pseudomonadati</taxon>
        <taxon>Pseudomonadota</taxon>
        <taxon>Betaproteobacteria</taxon>
        <taxon>Burkholderiales</taxon>
        <taxon>Sphaerotilaceae</taxon>
        <taxon>Caldimonas</taxon>
    </lineage>
</organism>
<comment type="caution">
    <text evidence="5">The sequence shown here is derived from an EMBL/GenBank/DDBJ whole genome shotgun (WGS) entry which is preliminary data.</text>
</comment>
<name>A0A2S5SUC1_9BURK</name>
<dbReference type="GO" id="GO:0003700">
    <property type="term" value="F:DNA-binding transcription factor activity"/>
    <property type="evidence" value="ECO:0007669"/>
    <property type="project" value="InterPro"/>
</dbReference>
<proteinExistence type="predicted"/>
<dbReference type="SUPFAM" id="SSF46785">
    <property type="entry name" value="Winged helix' DNA-binding domain"/>
    <property type="match status" value="1"/>
</dbReference>
<dbReference type="AlphaFoldDB" id="A0A2S5SUC1"/>
<dbReference type="InterPro" id="IPR011991">
    <property type="entry name" value="ArsR-like_HTH"/>
</dbReference>
<dbReference type="PROSITE" id="PS50987">
    <property type="entry name" value="HTH_ARSR_2"/>
    <property type="match status" value="1"/>
</dbReference>
<dbReference type="NCBIfam" id="NF033788">
    <property type="entry name" value="HTH_metalloreg"/>
    <property type="match status" value="1"/>
</dbReference>
<reference evidence="5 6" key="1">
    <citation type="submission" date="2018-02" db="EMBL/GenBank/DDBJ databases">
        <title>Reclassifiation of [Polyangium] brachysporum DSM 7029 as Guopingzhaonella breviflexa gen. nov., sp. nov., a member of the family Comamonadaceae.</title>
        <authorList>
            <person name="Tang B."/>
        </authorList>
    </citation>
    <scope>NUCLEOTIDE SEQUENCE [LARGE SCALE GENOMIC DNA]</scope>
    <source>
        <strain evidence="5 6">BCRC 80649</strain>
    </source>
</reference>
<evidence type="ECO:0000256" key="3">
    <source>
        <dbReference type="ARBA" id="ARBA00023163"/>
    </source>
</evidence>
<dbReference type="GO" id="GO:0003677">
    <property type="term" value="F:DNA binding"/>
    <property type="evidence" value="ECO:0007669"/>
    <property type="project" value="UniProtKB-KW"/>
</dbReference>
<dbReference type="InterPro" id="IPR036390">
    <property type="entry name" value="WH_DNA-bd_sf"/>
</dbReference>
<evidence type="ECO:0000313" key="5">
    <source>
        <dbReference type="EMBL" id="PPE66338.1"/>
    </source>
</evidence>
<dbReference type="OrthoDB" id="8658165at2"/>
<evidence type="ECO:0000313" key="6">
    <source>
        <dbReference type="Proteomes" id="UP000238605"/>
    </source>
</evidence>
<dbReference type="PRINTS" id="PR00778">
    <property type="entry name" value="HTHARSR"/>
</dbReference>
<sequence length="119" mass="12603">MDSIAAVTTLGALAQSTRLEAFRLLVHHEPNGLPAGAAARLLGVPQNTLSAHLNVLAQAGLVVSHRDGRQVIYRAALGRLRELTLFLLQDCCGGRRELAEPLMAELSALTCSSSSTACR</sequence>
<dbReference type="CDD" id="cd00090">
    <property type="entry name" value="HTH_ARSR"/>
    <property type="match status" value="1"/>
</dbReference>
<keyword evidence="1" id="KW-0805">Transcription regulation</keyword>
<feature type="domain" description="HTH arsR-type" evidence="4">
    <location>
        <begin position="1"/>
        <end position="95"/>
    </location>
</feature>
<dbReference type="PANTHER" id="PTHR43132:SF2">
    <property type="entry name" value="ARSENICAL RESISTANCE OPERON REPRESSOR ARSR-RELATED"/>
    <property type="match status" value="1"/>
</dbReference>
<keyword evidence="6" id="KW-1185">Reference proteome</keyword>
<dbReference type="PANTHER" id="PTHR43132">
    <property type="entry name" value="ARSENICAL RESISTANCE OPERON REPRESSOR ARSR-RELATED"/>
    <property type="match status" value="1"/>
</dbReference>
<keyword evidence="2" id="KW-0238">DNA-binding</keyword>
<dbReference type="InterPro" id="IPR001845">
    <property type="entry name" value="HTH_ArsR_DNA-bd_dom"/>
</dbReference>